<reference evidence="2 3" key="1">
    <citation type="submission" date="2024-03" db="EMBL/GenBank/DDBJ databases">
        <title>Draft genome sequence of Pseudonocardia nematodicida JCM 31783.</title>
        <authorList>
            <person name="Butdee W."/>
            <person name="Duangmal K."/>
        </authorList>
    </citation>
    <scope>NUCLEOTIDE SEQUENCE [LARGE SCALE GENOMIC DNA]</scope>
    <source>
        <strain evidence="2 3">JCM 31783</strain>
    </source>
</reference>
<dbReference type="RefSeq" id="WP_349299946.1">
    <property type="nucleotide sequence ID" value="NZ_JBEDNQ010000008.1"/>
</dbReference>
<name>A0ABV1KEI6_9PSEU</name>
<evidence type="ECO:0000313" key="2">
    <source>
        <dbReference type="EMBL" id="MEQ3552881.1"/>
    </source>
</evidence>
<accession>A0ABV1KEI6</accession>
<sequence length="182" mass="19909">MAATAVLLLAGLVGAVLSVASRGQESWWWALLIGVPVVGLASLVVGAVAVVRRRRRRGPLMAYNSALMELPTPEQRRALMKRLRSCEPIPPEQQDLALRVAGEFAGRAWLLWLWPVPILFLGASVAYQDSWLMFLYSAVMGVVVIGFGVFGSWTVLRMRKRLPELEARLRGTGDLTGGARGV</sequence>
<feature type="transmembrane region" description="Helical" evidence="1">
    <location>
        <begin position="133"/>
        <end position="156"/>
    </location>
</feature>
<evidence type="ECO:0000256" key="1">
    <source>
        <dbReference type="SAM" id="Phobius"/>
    </source>
</evidence>
<feature type="transmembrane region" description="Helical" evidence="1">
    <location>
        <begin position="109"/>
        <end position="127"/>
    </location>
</feature>
<keyword evidence="1" id="KW-0472">Membrane</keyword>
<organism evidence="2 3">
    <name type="scientific">Pseudonocardia nematodicida</name>
    <dbReference type="NCBI Taxonomy" id="1206997"/>
    <lineage>
        <taxon>Bacteria</taxon>
        <taxon>Bacillati</taxon>
        <taxon>Actinomycetota</taxon>
        <taxon>Actinomycetes</taxon>
        <taxon>Pseudonocardiales</taxon>
        <taxon>Pseudonocardiaceae</taxon>
        <taxon>Pseudonocardia</taxon>
    </lineage>
</organism>
<proteinExistence type="predicted"/>
<dbReference type="Proteomes" id="UP001494902">
    <property type="component" value="Unassembled WGS sequence"/>
</dbReference>
<feature type="transmembrane region" description="Helical" evidence="1">
    <location>
        <begin position="28"/>
        <end position="51"/>
    </location>
</feature>
<evidence type="ECO:0000313" key="3">
    <source>
        <dbReference type="Proteomes" id="UP001494902"/>
    </source>
</evidence>
<keyword evidence="1" id="KW-0812">Transmembrane</keyword>
<protein>
    <submittedName>
        <fullName evidence="2">Uncharacterized protein</fullName>
    </submittedName>
</protein>
<dbReference type="EMBL" id="JBEDNQ010000008">
    <property type="protein sequence ID" value="MEQ3552881.1"/>
    <property type="molecule type" value="Genomic_DNA"/>
</dbReference>
<keyword evidence="3" id="KW-1185">Reference proteome</keyword>
<keyword evidence="1" id="KW-1133">Transmembrane helix</keyword>
<comment type="caution">
    <text evidence="2">The sequence shown here is derived from an EMBL/GenBank/DDBJ whole genome shotgun (WGS) entry which is preliminary data.</text>
</comment>
<gene>
    <name evidence="2" type="ORF">WIS52_20635</name>
</gene>